<dbReference type="Pfam" id="PF13487">
    <property type="entry name" value="HD_5"/>
    <property type="match status" value="1"/>
</dbReference>
<evidence type="ECO:0000259" key="3">
    <source>
        <dbReference type="PROSITE" id="PS51832"/>
    </source>
</evidence>
<dbReference type="CDD" id="cd00077">
    <property type="entry name" value="HDc"/>
    <property type="match status" value="1"/>
</dbReference>
<dbReference type="GO" id="GO:0000160">
    <property type="term" value="P:phosphorelay signal transduction system"/>
    <property type="evidence" value="ECO:0007669"/>
    <property type="project" value="InterPro"/>
</dbReference>
<dbReference type="InterPro" id="IPR003607">
    <property type="entry name" value="HD/PDEase_dom"/>
</dbReference>
<evidence type="ECO:0000256" key="1">
    <source>
        <dbReference type="PROSITE-ProRule" id="PRU00169"/>
    </source>
</evidence>
<dbReference type="Proteomes" id="UP000029507">
    <property type="component" value="Chromosome"/>
</dbReference>
<keyword evidence="1" id="KW-0597">Phosphoprotein</keyword>
<evidence type="ECO:0000259" key="2">
    <source>
        <dbReference type="PROSITE" id="PS50110"/>
    </source>
</evidence>
<dbReference type="SUPFAM" id="SSF109604">
    <property type="entry name" value="HD-domain/PDEase-like"/>
    <property type="match status" value="1"/>
</dbReference>
<feature type="domain" description="HD-GYP" evidence="3">
    <location>
        <begin position="149"/>
        <end position="360"/>
    </location>
</feature>
<dbReference type="PANTHER" id="PTHR45228">
    <property type="entry name" value="CYCLIC DI-GMP PHOSPHODIESTERASE TM_0186-RELATED"/>
    <property type="match status" value="1"/>
</dbReference>
<dbReference type="AlphaFoldDB" id="A0A089LW59"/>
<organism evidence="4 5">
    <name type="scientific">Paenibacillus stellifer</name>
    <dbReference type="NCBI Taxonomy" id="169760"/>
    <lineage>
        <taxon>Bacteria</taxon>
        <taxon>Bacillati</taxon>
        <taxon>Bacillota</taxon>
        <taxon>Bacilli</taxon>
        <taxon>Bacillales</taxon>
        <taxon>Paenibacillaceae</taxon>
        <taxon>Paenibacillus</taxon>
    </lineage>
</organism>
<dbReference type="EMBL" id="CP009286">
    <property type="protein sequence ID" value="AIQ63448.1"/>
    <property type="molecule type" value="Genomic_DNA"/>
</dbReference>
<evidence type="ECO:0000313" key="5">
    <source>
        <dbReference type="Proteomes" id="UP000029507"/>
    </source>
</evidence>
<dbReference type="PROSITE" id="PS50110">
    <property type="entry name" value="RESPONSE_REGULATORY"/>
    <property type="match status" value="1"/>
</dbReference>
<dbReference type="KEGG" id="pste:PSTEL_10485"/>
<dbReference type="PANTHER" id="PTHR45228:SF5">
    <property type="entry name" value="CYCLIC DI-GMP PHOSPHODIESTERASE VC_1348-RELATED"/>
    <property type="match status" value="1"/>
</dbReference>
<dbReference type="InterPro" id="IPR001789">
    <property type="entry name" value="Sig_transdc_resp-reg_receiver"/>
</dbReference>
<reference evidence="4 5" key="1">
    <citation type="submission" date="2014-08" db="EMBL/GenBank/DDBJ databases">
        <title>Comparative genomics of the Paenibacillus odorifer group.</title>
        <authorList>
            <person name="den Bakker H.C."/>
            <person name="Tsai Y.-C."/>
            <person name="Martin N."/>
            <person name="Korlach J."/>
            <person name="Wiedmann M."/>
        </authorList>
    </citation>
    <scope>NUCLEOTIDE SEQUENCE [LARGE SCALE GENOMIC DNA]</scope>
    <source>
        <strain evidence="4 5">DSM 14472</strain>
    </source>
</reference>
<dbReference type="Gene3D" id="1.10.3210.10">
    <property type="entry name" value="Hypothetical protein af1432"/>
    <property type="match status" value="1"/>
</dbReference>
<gene>
    <name evidence="4" type="ORF">PSTEL_10485</name>
</gene>
<name>A0A089LW59_9BACL</name>
<dbReference type="OrthoDB" id="9759601at2"/>
<dbReference type="InterPro" id="IPR037522">
    <property type="entry name" value="HD_GYP_dom"/>
</dbReference>
<dbReference type="PROSITE" id="PS51832">
    <property type="entry name" value="HD_GYP"/>
    <property type="match status" value="1"/>
</dbReference>
<sequence length="372" mass="41790">MPDSKAVILVVDDTPDNIVLLSGLLRERYKVKVATNGEKALAIAKAAPPDLILLDIMMPVMDGYETCRRLKSDPELEDIPVIFLTAKEQVEEENLGFELGAVDYITKPISAPVLLSRVKTHVTLKQSRDFLKDKNHFLEAEISRRTKEVSLIQEVSIMSMAALAEIRDNDTGNHIKRTKLYIEVLATHLSSLPGYKGMLNRETIDLITTSTPLHDIGKVGIPDHILLKPGPLTREEFEIMKTHTILGKEAILRAEELMGQKETFFRYAKEIVLSHHEKWDGSGYPEGLAGEDIPLSARLMAIADVYDALTSKRIYKDAMPHERAVDIITGDAGKHFDPDIVEVFLKCQAKFREISRRYKEEEMSETGTISTP</sequence>
<proteinExistence type="predicted"/>
<dbReference type="Pfam" id="PF00072">
    <property type="entry name" value="Response_reg"/>
    <property type="match status" value="1"/>
</dbReference>
<dbReference type="STRING" id="169760.PSTEL_10485"/>
<feature type="modified residue" description="4-aspartylphosphate" evidence="1">
    <location>
        <position position="55"/>
    </location>
</feature>
<accession>A0A089LW59</accession>
<dbReference type="Gene3D" id="3.40.50.2300">
    <property type="match status" value="1"/>
</dbReference>
<protein>
    <submittedName>
        <fullName evidence="4">Chemotaxis protein CheY</fullName>
    </submittedName>
</protein>
<evidence type="ECO:0000313" key="4">
    <source>
        <dbReference type="EMBL" id="AIQ63448.1"/>
    </source>
</evidence>
<keyword evidence="5" id="KW-1185">Reference proteome</keyword>
<dbReference type="SMART" id="SM00448">
    <property type="entry name" value="REC"/>
    <property type="match status" value="1"/>
</dbReference>
<dbReference type="InterPro" id="IPR011006">
    <property type="entry name" value="CheY-like_superfamily"/>
</dbReference>
<dbReference type="CDD" id="cd19920">
    <property type="entry name" value="REC_PA4781-like"/>
    <property type="match status" value="1"/>
</dbReference>
<dbReference type="SUPFAM" id="SSF52172">
    <property type="entry name" value="CheY-like"/>
    <property type="match status" value="1"/>
</dbReference>
<dbReference type="InterPro" id="IPR052020">
    <property type="entry name" value="Cyclic_di-GMP/3'3'-cGAMP_PDE"/>
</dbReference>
<dbReference type="HOGENOM" id="CLU_000445_92_10_9"/>
<dbReference type="SMART" id="SM00471">
    <property type="entry name" value="HDc"/>
    <property type="match status" value="1"/>
</dbReference>
<feature type="domain" description="Response regulatory" evidence="2">
    <location>
        <begin position="7"/>
        <end position="122"/>
    </location>
</feature>
<dbReference type="RefSeq" id="WP_038694986.1">
    <property type="nucleotide sequence ID" value="NZ_CP009286.1"/>
</dbReference>